<comment type="caution">
    <text evidence="3">The sequence shown here is derived from an EMBL/GenBank/DDBJ whole genome shotgun (WGS) entry which is preliminary data.</text>
</comment>
<dbReference type="InterPro" id="IPR005552">
    <property type="entry name" value="Scramblase"/>
</dbReference>
<keyword evidence="2" id="KW-0449">Lipoprotein</keyword>
<sequence>MEKIKGQPTGNTNILKPYIWGPLPQGLAYLTQTDQLIIKQNVKLCEELTKCDKRIKYEIINSLNQQIYYAKEESSCCMQCLCGPNRGFIIHITGNDGQEVMTLTREFKCCAGCCWCADACCGFLLRVEAPPGNVVGYCKSSCCVLHMDLMDTHMQPLFKIWGPCCPVQCLCCPRSISFPVKGINNPEKVHANIAKIWDGAIQEVFKEADSFRVTFPLEMDVKQKALIIGAVFLLVCSSVFMTIKYIMFQFSMNIKYIL</sequence>
<gene>
    <name evidence="3" type="ORF">ACJMK2_008600</name>
</gene>
<protein>
    <recommendedName>
        <fullName evidence="2">Phospholipid scramblase</fullName>
    </recommendedName>
</protein>
<name>A0ABD3VNE6_SINWO</name>
<dbReference type="AlphaFoldDB" id="A0ABD3VNE6"/>
<reference evidence="3 4" key="1">
    <citation type="submission" date="2024-11" db="EMBL/GenBank/DDBJ databases">
        <title>Chromosome-level genome assembly of the freshwater bivalve Anodonta woodiana.</title>
        <authorList>
            <person name="Chen X."/>
        </authorList>
    </citation>
    <scope>NUCLEOTIDE SEQUENCE [LARGE SCALE GENOMIC DNA]</scope>
    <source>
        <strain evidence="3">MN2024</strain>
        <tissue evidence="3">Gills</tissue>
    </source>
</reference>
<keyword evidence="2" id="KW-1133">Transmembrane helix</keyword>
<dbReference type="Proteomes" id="UP001634394">
    <property type="component" value="Unassembled WGS sequence"/>
</dbReference>
<evidence type="ECO:0000256" key="1">
    <source>
        <dbReference type="ARBA" id="ARBA00005350"/>
    </source>
</evidence>
<comment type="function">
    <text evidence="2">May mediate accelerated ATP-independent bidirectional transbilayer migration of phospholipids upon binding calcium ions that results in a loss of phospholipid asymmetry in the plasma membrane.</text>
</comment>
<keyword evidence="2" id="KW-0106">Calcium</keyword>
<dbReference type="Pfam" id="PF03803">
    <property type="entry name" value="Scramblase"/>
    <property type="match status" value="1"/>
</dbReference>
<proteinExistence type="inferred from homology"/>
<evidence type="ECO:0000313" key="4">
    <source>
        <dbReference type="Proteomes" id="UP001634394"/>
    </source>
</evidence>
<evidence type="ECO:0000313" key="3">
    <source>
        <dbReference type="EMBL" id="KAL3862646.1"/>
    </source>
</evidence>
<comment type="similarity">
    <text evidence="1 2">Belongs to the phospholipid scramblase family.</text>
</comment>
<feature type="transmembrane region" description="Helical" evidence="2">
    <location>
        <begin position="225"/>
        <end position="247"/>
    </location>
</feature>
<keyword evidence="4" id="KW-1185">Reference proteome</keyword>
<comment type="cofactor">
    <cofactor evidence="2">
        <name>Ca(2+)</name>
        <dbReference type="ChEBI" id="CHEBI:29108"/>
    </cofactor>
</comment>
<keyword evidence="2" id="KW-0564">Palmitate</keyword>
<dbReference type="PANTHER" id="PTHR23248:SF63">
    <property type="entry name" value="PHOSPHOLIPID SCRAMBLASE"/>
    <property type="match status" value="1"/>
</dbReference>
<dbReference type="EMBL" id="JBJQND010000011">
    <property type="protein sequence ID" value="KAL3862646.1"/>
    <property type="molecule type" value="Genomic_DNA"/>
</dbReference>
<keyword evidence="2" id="KW-0472">Membrane</keyword>
<dbReference type="PANTHER" id="PTHR23248">
    <property type="entry name" value="PHOSPHOLIPID SCRAMBLASE-RELATED"/>
    <property type="match status" value="1"/>
</dbReference>
<evidence type="ECO:0000256" key="2">
    <source>
        <dbReference type="RuleBase" id="RU363116"/>
    </source>
</evidence>
<keyword evidence="2" id="KW-0812">Transmembrane</keyword>
<organism evidence="3 4">
    <name type="scientific">Sinanodonta woodiana</name>
    <name type="common">Chinese pond mussel</name>
    <name type="synonym">Anodonta woodiana</name>
    <dbReference type="NCBI Taxonomy" id="1069815"/>
    <lineage>
        <taxon>Eukaryota</taxon>
        <taxon>Metazoa</taxon>
        <taxon>Spiralia</taxon>
        <taxon>Lophotrochozoa</taxon>
        <taxon>Mollusca</taxon>
        <taxon>Bivalvia</taxon>
        <taxon>Autobranchia</taxon>
        <taxon>Heteroconchia</taxon>
        <taxon>Palaeoheterodonta</taxon>
        <taxon>Unionida</taxon>
        <taxon>Unionoidea</taxon>
        <taxon>Unionidae</taxon>
        <taxon>Unioninae</taxon>
        <taxon>Sinanodonta</taxon>
    </lineage>
</organism>
<accession>A0ABD3VNE6</accession>